<keyword evidence="10" id="KW-1185">Reference proteome</keyword>
<feature type="transmembrane region" description="Helical" evidence="8">
    <location>
        <begin position="78"/>
        <end position="100"/>
    </location>
</feature>
<feature type="transmembrane region" description="Helical" evidence="8">
    <location>
        <begin position="286"/>
        <end position="305"/>
    </location>
</feature>
<feature type="transmembrane region" description="Helical" evidence="8">
    <location>
        <begin position="317"/>
        <end position="336"/>
    </location>
</feature>
<evidence type="ECO:0000256" key="3">
    <source>
        <dbReference type="ARBA" id="ARBA00022448"/>
    </source>
</evidence>
<feature type="transmembrane region" description="Helical" evidence="8">
    <location>
        <begin position="160"/>
        <end position="180"/>
    </location>
</feature>
<evidence type="ECO:0000256" key="7">
    <source>
        <dbReference type="ARBA" id="ARBA00023136"/>
    </source>
</evidence>
<feature type="transmembrane region" description="Helical" evidence="8">
    <location>
        <begin position="246"/>
        <end position="274"/>
    </location>
</feature>
<gene>
    <name evidence="9" type="ORF">QBE54_09125</name>
</gene>
<dbReference type="Gene3D" id="1.10.3470.10">
    <property type="entry name" value="ABC transporter involved in vitamin B12 uptake, BtuC"/>
    <property type="match status" value="1"/>
</dbReference>
<sequence length="348" mass="37488">MSYVAGRRRQLPGRTRRESLAWSCILILGAVLLFGVLYFVGKGFVEVPLVEVWKIILGRDTAQEMWHDVVLYIRLPRILGALLIGLILGCAGCIFQALLLNPLASPYTLGVSGGAAFGGACALYLGLSNPIFPAFLGGLASLLLVLFMSGRRGSFRTESLVLAGIIVSSVFSAGVSFMKHLFGEEVGSLVFWLMGTLVGIHLKEVMWLWPFAVGIIMVGVFSAKALDVLCLGEKVARQSGVATETFRLLLLIVATLGTAAAVSVGGIIAFVGLVVPHIFRIAFGPLHLYLLPLSALGGALLLLVSDNLIRVYFGVEIPVGVWTTLIGGPFFFYLFIKRVSWREGRSES</sequence>
<keyword evidence="7 8" id="KW-0472">Membrane</keyword>
<organism evidence="9 10">
    <name type="scientific">Thermatribacter velox</name>
    <dbReference type="NCBI Taxonomy" id="3039681"/>
    <lineage>
        <taxon>Bacteria</taxon>
        <taxon>Pseudomonadati</taxon>
        <taxon>Atribacterota</taxon>
        <taxon>Atribacteria</taxon>
        <taxon>Atribacterales</taxon>
        <taxon>Thermatribacteraceae</taxon>
        <taxon>Thermatribacter</taxon>
    </lineage>
</organism>
<evidence type="ECO:0000313" key="9">
    <source>
        <dbReference type="EMBL" id="WZL75738.1"/>
    </source>
</evidence>
<feature type="transmembrane region" description="Helical" evidence="8">
    <location>
        <begin position="207"/>
        <end position="226"/>
    </location>
</feature>
<evidence type="ECO:0000313" key="10">
    <source>
        <dbReference type="Proteomes" id="UP001461341"/>
    </source>
</evidence>
<protein>
    <submittedName>
        <fullName evidence="9">Iron ABC transporter permease</fullName>
    </submittedName>
</protein>
<evidence type="ECO:0000256" key="6">
    <source>
        <dbReference type="ARBA" id="ARBA00022989"/>
    </source>
</evidence>
<keyword evidence="5 8" id="KW-0812">Transmembrane</keyword>
<dbReference type="PANTHER" id="PTHR30472:SF25">
    <property type="entry name" value="ABC TRANSPORTER PERMEASE PROTEIN MJ0876-RELATED"/>
    <property type="match status" value="1"/>
</dbReference>
<dbReference type="SUPFAM" id="SSF81345">
    <property type="entry name" value="ABC transporter involved in vitamin B12 uptake, BtuC"/>
    <property type="match status" value="1"/>
</dbReference>
<dbReference type="RefSeq" id="WP_369017888.1">
    <property type="nucleotide sequence ID" value="NZ_CP121689.1"/>
</dbReference>
<reference evidence="9 10" key="1">
    <citation type="submission" date="2023-03" db="EMBL/GenBank/DDBJ databases">
        <title>Novel Species.</title>
        <authorList>
            <person name="Ma S."/>
        </authorList>
    </citation>
    <scope>NUCLEOTIDE SEQUENCE [LARGE SCALE GENOMIC DNA]</scope>
    <source>
        <strain evidence="9 10">B11</strain>
    </source>
</reference>
<dbReference type="EMBL" id="CP121689">
    <property type="protein sequence ID" value="WZL75738.1"/>
    <property type="molecule type" value="Genomic_DNA"/>
</dbReference>
<comment type="similarity">
    <text evidence="2">Belongs to the binding-protein-dependent transport system permease family. FecCD subfamily.</text>
</comment>
<evidence type="ECO:0000256" key="5">
    <source>
        <dbReference type="ARBA" id="ARBA00022692"/>
    </source>
</evidence>
<dbReference type="InterPro" id="IPR037294">
    <property type="entry name" value="ABC_BtuC-like"/>
</dbReference>
<dbReference type="PANTHER" id="PTHR30472">
    <property type="entry name" value="FERRIC ENTEROBACTIN TRANSPORT SYSTEM PERMEASE PROTEIN"/>
    <property type="match status" value="1"/>
</dbReference>
<keyword evidence="3" id="KW-0813">Transport</keyword>
<dbReference type="Proteomes" id="UP001461341">
    <property type="component" value="Chromosome"/>
</dbReference>
<dbReference type="Pfam" id="PF01032">
    <property type="entry name" value="FecCD"/>
    <property type="match status" value="1"/>
</dbReference>
<keyword evidence="4" id="KW-1003">Cell membrane</keyword>
<feature type="transmembrane region" description="Helical" evidence="8">
    <location>
        <begin position="107"/>
        <end position="125"/>
    </location>
</feature>
<comment type="subcellular location">
    <subcellularLocation>
        <location evidence="1">Cell membrane</location>
        <topology evidence="1">Multi-pass membrane protein</topology>
    </subcellularLocation>
</comment>
<proteinExistence type="inferred from homology"/>
<evidence type="ECO:0000256" key="8">
    <source>
        <dbReference type="SAM" id="Phobius"/>
    </source>
</evidence>
<name>A0ABZ2YDE3_9BACT</name>
<feature type="transmembrane region" description="Helical" evidence="8">
    <location>
        <begin position="131"/>
        <end position="148"/>
    </location>
</feature>
<feature type="transmembrane region" description="Helical" evidence="8">
    <location>
        <begin position="20"/>
        <end position="40"/>
    </location>
</feature>
<evidence type="ECO:0000256" key="1">
    <source>
        <dbReference type="ARBA" id="ARBA00004651"/>
    </source>
</evidence>
<dbReference type="CDD" id="cd06550">
    <property type="entry name" value="TM_ABC_iron-siderophores_like"/>
    <property type="match status" value="1"/>
</dbReference>
<evidence type="ECO:0000256" key="2">
    <source>
        <dbReference type="ARBA" id="ARBA00007935"/>
    </source>
</evidence>
<accession>A0ABZ2YDE3</accession>
<keyword evidence="6 8" id="KW-1133">Transmembrane helix</keyword>
<evidence type="ECO:0000256" key="4">
    <source>
        <dbReference type="ARBA" id="ARBA00022475"/>
    </source>
</evidence>
<dbReference type="InterPro" id="IPR000522">
    <property type="entry name" value="ABC_transptr_permease_BtuC"/>
</dbReference>